<keyword evidence="2" id="KW-0808">Transferase</keyword>
<dbReference type="GO" id="GO:0008168">
    <property type="term" value="F:methyltransferase activity"/>
    <property type="evidence" value="ECO:0007669"/>
    <property type="project" value="UniProtKB-KW"/>
</dbReference>
<keyword evidence="2" id="KW-0489">Methyltransferase</keyword>
<feature type="domain" description="Methyltransferase type 12" evidence="1">
    <location>
        <begin position="40"/>
        <end position="131"/>
    </location>
</feature>
<reference evidence="2 3" key="1">
    <citation type="journal article" date="2018" name="Aquat. Microb. Ecol.">
        <title>Gammaproteobacterial methanotrophs dominate.</title>
        <authorList>
            <person name="Rissanen A.J."/>
            <person name="Saarenheimo J."/>
            <person name="Tiirola M."/>
            <person name="Peura S."/>
            <person name="Aalto S.L."/>
            <person name="Karvinen A."/>
            <person name="Nykanen H."/>
        </authorList>
    </citation>
    <scope>NUCLEOTIDE SEQUENCE [LARGE SCALE GENOMIC DNA]</scope>
    <source>
        <strain evidence="2">AMbin10</strain>
    </source>
</reference>
<dbReference type="SUPFAM" id="SSF53335">
    <property type="entry name" value="S-adenosyl-L-methionine-dependent methyltransferases"/>
    <property type="match status" value="1"/>
</dbReference>
<proteinExistence type="predicted"/>
<dbReference type="EMBL" id="QJPH01000203">
    <property type="protein sequence ID" value="PZN82796.1"/>
    <property type="molecule type" value="Genomic_DNA"/>
</dbReference>
<dbReference type="InterPro" id="IPR029063">
    <property type="entry name" value="SAM-dependent_MTases_sf"/>
</dbReference>
<dbReference type="Gene3D" id="3.40.50.150">
    <property type="entry name" value="Vaccinia Virus protein VP39"/>
    <property type="match status" value="1"/>
</dbReference>
<dbReference type="GO" id="GO:0032259">
    <property type="term" value="P:methylation"/>
    <property type="evidence" value="ECO:0007669"/>
    <property type="project" value="UniProtKB-KW"/>
</dbReference>
<evidence type="ECO:0000313" key="2">
    <source>
        <dbReference type="EMBL" id="PZN82796.1"/>
    </source>
</evidence>
<sequence>MNYSTITLKDKNPIKRWLQRRRLVDATRIANGIFNPQCVLDFGAGSGELCKLIALQFPKAKIVCYEPAPSLMAEAKENLAELSQIDFCTDIAKIADGSVDIIFCLEVFEHLPNAELTDALGQFNRLLNSDGSAVIGVPIEIGIPALYKGVFRMSRRFGAFDASIKNVLLATLGFPPNERPISEIAPGVAFYYEHMGFDYRHLQALLHTQFNLKKVTTSPFSIFGLWLNSELYFLIQKVNRL</sequence>
<dbReference type="Proteomes" id="UP000249396">
    <property type="component" value="Unassembled WGS sequence"/>
</dbReference>
<name>A0A2W4RJK7_9GAMM</name>
<evidence type="ECO:0000259" key="1">
    <source>
        <dbReference type="Pfam" id="PF08242"/>
    </source>
</evidence>
<gene>
    <name evidence="2" type="ORF">DM484_05925</name>
</gene>
<accession>A0A2W4RJK7</accession>
<dbReference type="InterPro" id="IPR013217">
    <property type="entry name" value="Methyltransf_12"/>
</dbReference>
<protein>
    <submittedName>
        <fullName evidence="2">Class I SAM-dependent methyltransferase</fullName>
    </submittedName>
</protein>
<evidence type="ECO:0000313" key="3">
    <source>
        <dbReference type="Proteomes" id="UP000249396"/>
    </source>
</evidence>
<organism evidence="2 3">
    <name type="scientific">Candidatus Methylumidiphilus alinenensis</name>
    <dbReference type="NCBI Taxonomy" id="2202197"/>
    <lineage>
        <taxon>Bacteria</taxon>
        <taxon>Pseudomonadati</taxon>
        <taxon>Pseudomonadota</taxon>
        <taxon>Gammaproteobacteria</taxon>
        <taxon>Methylococcales</taxon>
        <taxon>Candidatus Methylumidiphilus</taxon>
    </lineage>
</organism>
<dbReference type="Pfam" id="PF08242">
    <property type="entry name" value="Methyltransf_12"/>
    <property type="match status" value="1"/>
</dbReference>
<comment type="caution">
    <text evidence="2">The sequence shown here is derived from an EMBL/GenBank/DDBJ whole genome shotgun (WGS) entry which is preliminary data.</text>
</comment>
<dbReference type="AlphaFoldDB" id="A0A2W4RJK7"/>
<dbReference type="CDD" id="cd02440">
    <property type="entry name" value="AdoMet_MTases"/>
    <property type="match status" value="1"/>
</dbReference>